<evidence type="ECO:0000256" key="1">
    <source>
        <dbReference type="ARBA" id="ARBA00022771"/>
    </source>
</evidence>
<gene>
    <name evidence="5" type="ORF">PUN28_010427</name>
</gene>
<keyword evidence="1 3" id="KW-0863">Zinc-finger</keyword>
<dbReference type="InterPro" id="IPR013083">
    <property type="entry name" value="Znf_RING/FYVE/PHD"/>
</dbReference>
<dbReference type="SUPFAM" id="SSF57850">
    <property type="entry name" value="RING/U-box"/>
    <property type="match status" value="1"/>
</dbReference>
<reference evidence="5 6" key="1">
    <citation type="submission" date="2023-03" db="EMBL/GenBank/DDBJ databases">
        <title>High recombination rates correlate with genetic variation in Cardiocondyla obscurior ants.</title>
        <authorList>
            <person name="Errbii M."/>
        </authorList>
    </citation>
    <scope>NUCLEOTIDE SEQUENCE [LARGE SCALE GENOMIC DNA]</scope>
    <source>
        <strain evidence="5">Alpha-2009</strain>
        <tissue evidence="5">Whole body</tissue>
    </source>
</reference>
<proteinExistence type="predicted"/>
<dbReference type="PANTHER" id="PTHR47355:SF1">
    <property type="entry name" value="E3 UBIQUITIN-PROTEIN LIGASE SPL2"/>
    <property type="match status" value="1"/>
</dbReference>
<name>A0AAW2FHH2_9HYME</name>
<evidence type="ECO:0000259" key="4">
    <source>
        <dbReference type="PROSITE" id="PS50089"/>
    </source>
</evidence>
<dbReference type="Pfam" id="PF13920">
    <property type="entry name" value="zf-C3HC4_3"/>
    <property type="match status" value="1"/>
</dbReference>
<evidence type="ECO:0000313" key="5">
    <source>
        <dbReference type="EMBL" id="KAL0114887.1"/>
    </source>
</evidence>
<dbReference type="Proteomes" id="UP001430953">
    <property type="component" value="Unassembled WGS sequence"/>
</dbReference>
<accession>A0AAW2FHH2</accession>
<protein>
    <recommendedName>
        <fullName evidence="4">RING-type domain-containing protein</fullName>
    </recommendedName>
</protein>
<keyword evidence="6" id="KW-1185">Reference proteome</keyword>
<feature type="domain" description="RING-type" evidence="4">
    <location>
        <begin position="157"/>
        <end position="194"/>
    </location>
</feature>
<sequence length="206" mass="24048">MCAYTTKILFTFFIDIETHEENIHEILEDETDGEDIHEISEDETNEKDIHEISEDETNEENIHEISEDETIEEDIHEISENETDEEDIHEISENETNEEQVEEITEDVIYDEDIYLIPEDDYSYLDDTPETENLPFHPVDWNATNIQSKSNNSSDTCTVCLTDERTHAFVPCGHLACCLSCIESLKDNRCPICNVSYETYTRIRRP</sequence>
<dbReference type="PANTHER" id="PTHR47355">
    <property type="entry name" value="E3 UBIQUITIN-PROTEIN LIGASE SPL2"/>
    <property type="match status" value="1"/>
</dbReference>
<organism evidence="5 6">
    <name type="scientific">Cardiocondyla obscurior</name>
    <dbReference type="NCBI Taxonomy" id="286306"/>
    <lineage>
        <taxon>Eukaryota</taxon>
        <taxon>Metazoa</taxon>
        <taxon>Ecdysozoa</taxon>
        <taxon>Arthropoda</taxon>
        <taxon>Hexapoda</taxon>
        <taxon>Insecta</taxon>
        <taxon>Pterygota</taxon>
        <taxon>Neoptera</taxon>
        <taxon>Endopterygota</taxon>
        <taxon>Hymenoptera</taxon>
        <taxon>Apocrita</taxon>
        <taxon>Aculeata</taxon>
        <taxon>Formicoidea</taxon>
        <taxon>Formicidae</taxon>
        <taxon>Myrmicinae</taxon>
        <taxon>Cardiocondyla</taxon>
    </lineage>
</organism>
<comment type="caution">
    <text evidence="5">The sequence shown here is derived from an EMBL/GenBank/DDBJ whole genome shotgun (WGS) entry which is preliminary data.</text>
</comment>
<dbReference type="InterPro" id="IPR044247">
    <property type="entry name" value="SPL2-like"/>
</dbReference>
<keyword evidence="1 3" id="KW-0479">Metal-binding</keyword>
<dbReference type="AlphaFoldDB" id="A0AAW2FHH2"/>
<dbReference type="Gene3D" id="3.30.40.10">
    <property type="entry name" value="Zinc/RING finger domain, C3HC4 (zinc finger)"/>
    <property type="match status" value="1"/>
</dbReference>
<evidence type="ECO:0000256" key="3">
    <source>
        <dbReference type="PROSITE-ProRule" id="PRU00175"/>
    </source>
</evidence>
<dbReference type="InterPro" id="IPR001841">
    <property type="entry name" value="Znf_RING"/>
</dbReference>
<dbReference type="EMBL" id="JADYXP020000010">
    <property type="protein sequence ID" value="KAL0114887.1"/>
    <property type="molecule type" value="Genomic_DNA"/>
</dbReference>
<evidence type="ECO:0000256" key="2">
    <source>
        <dbReference type="ARBA" id="ARBA00022833"/>
    </source>
</evidence>
<keyword evidence="2" id="KW-0862">Zinc</keyword>
<evidence type="ECO:0000313" key="6">
    <source>
        <dbReference type="Proteomes" id="UP001430953"/>
    </source>
</evidence>
<dbReference type="GO" id="GO:0004842">
    <property type="term" value="F:ubiquitin-protein transferase activity"/>
    <property type="evidence" value="ECO:0007669"/>
    <property type="project" value="InterPro"/>
</dbReference>
<dbReference type="PROSITE" id="PS50089">
    <property type="entry name" value="ZF_RING_2"/>
    <property type="match status" value="1"/>
</dbReference>
<dbReference type="GO" id="GO:0008270">
    <property type="term" value="F:zinc ion binding"/>
    <property type="evidence" value="ECO:0007669"/>
    <property type="project" value="UniProtKB-KW"/>
</dbReference>